<dbReference type="SUPFAM" id="SSF52172">
    <property type="entry name" value="CheY-like"/>
    <property type="match status" value="1"/>
</dbReference>
<dbReference type="AlphaFoldDB" id="A0A7V8NR45"/>
<dbReference type="PRINTS" id="PR00834">
    <property type="entry name" value="PROTEASES2C"/>
</dbReference>
<sequence length="550" mass="59714">ILIVDPDSATLQVLEELVRSAGYPVTVSQSQAEGFRLVRDLGVDLLLLSADLNDIQCCDALAEVKGSSATSGTRVILLTNGTGAERARGLELGADEVLSFPWEPVELLARIRVQLRQKRDLDEMREKTRIADEGREVAQTAFQALAVTEKMTRDAFSLERALKIGVSVLFAIAILIAGIFLLYSRRADKEARRAYGVIAQLERSTHRQEQLVADARSARADLQQSDVLRQKQQLQHQSEELRQKISGAEGEEVSALRKQLQETNNRLQRIETESQTAEDVIRAYAPSVCLLHVSVVFLDHSSRRPLRYAGITGNGEPLKDSDGNPVYTLEGRAPEVRADFFGTGFIVGDGMILTNHHVVQPWWKNDELGSVLSQGLDPGIGEMIAYFPDSSAGVSVSIAQISEEADLAVVKGDLAALKRPTLKTDTRKEAAVSGEPLISLGYATGINAMLARAGEEAVDEIAKTTGGDADRVVNELVRRKLIRPLVTQGHIGDVSADKIVYDAQTTSGSSGGPLINKDGEVIGVTFAVVRGFGGSNFGVPIRYAQPLLKR</sequence>
<accession>A0A7V8NR45</accession>
<keyword evidence="3" id="KW-0472">Membrane</keyword>
<keyword evidence="2" id="KW-0175">Coiled coil</keyword>
<dbReference type="Proteomes" id="UP000567293">
    <property type="component" value="Unassembled WGS sequence"/>
</dbReference>
<dbReference type="InterPro" id="IPR011006">
    <property type="entry name" value="CheY-like_superfamily"/>
</dbReference>
<dbReference type="GO" id="GO:0000160">
    <property type="term" value="P:phosphorelay signal transduction system"/>
    <property type="evidence" value="ECO:0007669"/>
    <property type="project" value="InterPro"/>
</dbReference>
<keyword evidence="6" id="KW-1185">Reference proteome</keyword>
<organism evidence="5 6">
    <name type="scientific">Candidatus Acidiferrum panamense</name>
    <dbReference type="NCBI Taxonomy" id="2741543"/>
    <lineage>
        <taxon>Bacteria</taxon>
        <taxon>Pseudomonadati</taxon>
        <taxon>Acidobacteriota</taxon>
        <taxon>Terriglobia</taxon>
        <taxon>Candidatus Acidiferrales</taxon>
        <taxon>Candidatus Acidiferrum</taxon>
    </lineage>
</organism>
<feature type="coiled-coil region" evidence="2">
    <location>
        <begin position="224"/>
        <end position="280"/>
    </location>
</feature>
<feature type="transmembrane region" description="Helical" evidence="3">
    <location>
        <begin position="161"/>
        <end position="183"/>
    </location>
</feature>
<dbReference type="Gene3D" id="2.40.10.10">
    <property type="entry name" value="Trypsin-like serine proteases"/>
    <property type="match status" value="2"/>
</dbReference>
<dbReference type="Gene3D" id="3.40.50.2300">
    <property type="match status" value="1"/>
</dbReference>
<evidence type="ECO:0000256" key="2">
    <source>
        <dbReference type="SAM" id="Coils"/>
    </source>
</evidence>
<reference evidence="5" key="1">
    <citation type="submission" date="2020-06" db="EMBL/GenBank/DDBJ databases">
        <title>Legume-microbial interactions unlock mineral nutrients during tropical forest succession.</title>
        <authorList>
            <person name="Epihov D.Z."/>
        </authorList>
    </citation>
    <scope>NUCLEOTIDE SEQUENCE [LARGE SCALE GENOMIC DNA]</scope>
    <source>
        <strain evidence="5">Pan2503</strain>
    </source>
</reference>
<dbReference type="InterPro" id="IPR043504">
    <property type="entry name" value="Peptidase_S1_PA_chymotrypsin"/>
</dbReference>
<evidence type="ECO:0000313" key="5">
    <source>
        <dbReference type="EMBL" id="MBA0085943.1"/>
    </source>
</evidence>
<evidence type="ECO:0000256" key="3">
    <source>
        <dbReference type="SAM" id="Phobius"/>
    </source>
</evidence>
<feature type="non-terminal residue" evidence="5">
    <location>
        <position position="1"/>
    </location>
</feature>
<dbReference type="InterPro" id="IPR001789">
    <property type="entry name" value="Sig_transdc_resp-reg_receiver"/>
</dbReference>
<keyword evidence="3" id="KW-0812">Transmembrane</keyword>
<name>A0A7V8NR45_9BACT</name>
<dbReference type="PANTHER" id="PTHR22939">
    <property type="entry name" value="SERINE PROTEASE FAMILY S1C HTRA-RELATED"/>
    <property type="match status" value="1"/>
</dbReference>
<dbReference type="SUPFAM" id="SSF50494">
    <property type="entry name" value="Trypsin-like serine proteases"/>
    <property type="match status" value="1"/>
</dbReference>
<dbReference type="GO" id="GO:0006508">
    <property type="term" value="P:proteolysis"/>
    <property type="evidence" value="ECO:0007669"/>
    <property type="project" value="InterPro"/>
</dbReference>
<dbReference type="InterPro" id="IPR009003">
    <property type="entry name" value="Peptidase_S1_PA"/>
</dbReference>
<dbReference type="Pfam" id="PF13365">
    <property type="entry name" value="Trypsin_2"/>
    <property type="match status" value="1"/>
</dbReference>
<feature type="domain" description="Response regulatory" evidence="4">
    <location>
        <begin position="1"/>
        <end position="115"/>
    </location>
</feature>
<comment type="caution">
    <text evidence="5">The sequence shown here is derived from an EMBL/GenBank/DDBJ whole genome shotgun (WGS) entry which is preliminary data.</text>
</comment>
<evidence type="ECO:0000313" key="6">
    <source>
        <dbReference type="Proteomes" id="UP000567293"/>
    </source>
</evidence>
<evidence type="ECO:0000259" key="4">
    <source>
        <dbReference type="PROSITE" id="PS50110"/>
    </source>
</evidence>
<proteinExistence type="predicted"/>
<dbReference type="PANTHER" id="PTHR22939:SF129">
    <property type="entry name" value="SERINE PROTEASE HTRA2, MITOCHONDRIAL"/>
    <property type="match status" value="1"/>
</dbReference>
<evidence type="ECO:0000256" key="1">
    <source>
        <dbReference type="PROSITE-ProRule" id="PRU00169"/>
    </source>
</evidence>
<keyword evidence="3" id="KW-1133">Transmembrane helix</keyword>
<dbReference type="GO" id="GO:0004252">
    <property type="term" value="F:serine-type endopeptidase activity"/>
    <property type="evidence" value="ECO:0007669"/>
    <property type="project" value="InterPro"/>
</dbReference>
<comment type="caution">
    <text evidence="1">Lacks conserved residue(s) required for the propagation of feature annotation.</text>
</comment>
<dbReference type="Pfam" id="PF00072">
    <property type="entry name" value="Response_reg"/>
    <property type="match status" value="1"/>
</dbReference>
<dbReference type="InterPro" id="IPR001940">
    <property type="entry name" value="Peptidase_S1C"/>
</dbReference>
<dbReference type="SMART" id="SM00448">
    <property type="entry name" value="REC"/>
    <property type="match status" value="1"/>
</dbReference>
<gene>
    <name evidence="5" type="ORF">HRJ53_13170</name>
</gene>
<protein>
    <submittedName>
        <fullName evidence="5">Trypsin-like peptidase domain-containing protein</fullName>
    </submittedName>
</protein>
<dbReference type="PROSITE" id="PS50110">
    <property type="entry name" value="RESPONSE_REGULATORY"/>
    <property type="match status" value="1"/>
</dbReference>
<dbReference type="EMBL" id="JACDQQ010001277">
    <property type="protein sequence ID" value="MBA0085943.1"/>
    <property type="molecule type" value="Genomic_DNA"/>
</dbReference>